<dbReference type="SUPFAM" id="SSF52540">
    <property type="entry name" value="P-loop containing nucleoside triphosphate hydrolases"/>
    <property type="match status" value="1"/>
</dbReference>
<dbReference type="Gene3D" id="3.30.1220.10">
    <property type="entry name" value="CobW-like, C-terminal domain"/>
    <property type="match status" value="1"/>
</dbReference>
<evidence type="ECO:0000313" key="8">
    <source>
        <dbReference type="EMBL" id="MCI0757058.1"/>
    </source>
</evidence>
<comment type="caution">
    <text evidence="8">The sequence shown here is derived from an EMBL/GenBank/DDBJ whole genome shotgun (WGS) entry which is preliminary data.</text>
</comment>
<keyword evidence="9" id="KW-1185">Reference proteome</keyword>
<proteinExistence type="inferred from homology"/>
<dbReference type="PANTHER" id="PTHR13748">
    <property type="entry name" value="COBW-RELATED"/>
    <property type="match status" value="1"/>
</dbReference>
<comment type="catalytic activity">
    <reaction evidence="6">
        <text>GTP + H2O = GDP + phosphate + H(+)</text>
        <dbReference type="Rhea" id="RHEA:19669"/>
        <dbReference type="ChEBI" id="CHEBI:15377"/>
        <dbReference type="ChEBI" id="CHEBI:15378"/>
        <dbReference type="ChEBI" id="CHEBI:37565"/>
        <dbReference type="ChEBI" id="CHEBI:43474"/>
        <dbReference type="ChEBI" id="CHEBI:58189"/>
    </reaction>
    <physiologicalReaction direction="left-to-right" evidence="6">
        <dbReference type="Rhea" id="RHEA:19670"/>
    </physiologicalReaction>
</comment>
<gene>
    <name evidence="8" type="primary">cobW</name>
    <name evidence="8" type="ORF">MON41_25835</name>
</gene>
<keyword evidence="3" id="KW-0143">Chaperone</keyword>
<keyword evidence="2" id="KW-0378">Hydrolase</keyword>
<dbReference type="EMBL" id="JALBUU010000125">
    <property type="protein sequence ID" value="MCI0757058.1"/>
    <property type="molecule type" value="Genomic_DNA"/>
</dbReference>
<dbReference type="PANTHER" id="PTHR13748:SF62">
    <property type="entry name" value="COBW DOMAIN-CONTAINING PROTEIN"/>
    <property type="match status" value="1"/>
</dbReference>
<dbReference type="Pfam" id="PF02492">
    <property type="entry name" value="cobW"/>
    <property type="match status" value="1"/>
</dbReference>
<dbReference type="Gene3D" id="3.40.50.300">
    <property type="entry name" value="P-loop containing nucleotide triphosphate hydrolases"/>
    <property type="match status" value="1"/>
</dbReference>
<dbReference type="RefSeq" id="WP_120009818.1">
    <property type="nucleotide sequence ID" value="NZ_JALBUU010000125.1"/>
</dbReference>
<evidence type="ECO:0000256" key="1">
    <source>
        <dbReference type="ARBA" id="ARBA00022741"/>
    </source>
</evidence>
<dbReference type="CDD" id="cd03112">
    <property type="entry name" value="CobW-like"/>
    <property type="match status" value="1"/>
</dbReference>
<evidence type="ECO:0000256" key="4">
    <source>
        <dbReference type="ARBA" id="ARBA00034320"/>
    </source>
</evidence>
<dbReference type="Pfam" id="PF07683">
    <property type="entry name" value="CobW_C"/>
    <property type="match status" value="1"/>
</dbReference>
<evidence type="ECO:0000256" key="5">
    <source>
        <dbReference type="ARBA" id="ARBA00045658"/>
    </source>
</evidence>
<feature type="domain" description="CobW C-terminal" evidence="7">
    <location>
        <begin position="255"/>
        <end position="343"/>
    </location>
</feature>
<dbReference type="SMART" id="SM00833">
    <property type="entry name" value="CobW_C"/>
    <property type="match status" value="1"/>
</dbReference>
<dbReference type="InterPro" id="IPR011629">
    <property type="entry name" value="CobW-like_C"/>
</dbReference>
<sequence>MSQSLDKVPATVVTGFLGAGKTTLLRHLISHANGRRIAVIVNEFGALGVDGETLKDCGIPGCEAENIVELSNGCLCCTVADDFIPTLQTLLDRPNPPEHILIETSGLALPKPLIKAFNWPAIRSRVTVDGVVTVVDGPAVAEGRFADDPEAVAAQRAADPSLDHDNPLAEVYEDQLNAADIVVLNKADLLDPAALERLRAEIGARLPRAVKVVPARDGALEPAVLLGLAAAAEDDLDARPSHHDAEDGAHEHDDFDSFVVVLPEYDSADALLARLPEVAAAHDILRIKGFVRLKGKPMRLAVQGVGRRFRAHFDRAWADDRDGHLVVIGQAGMNQDAIARAILG</sequence>
<dbReference type="InterPro" id="IPR012824">
    <property type="entry name" value="CobW"/>
</dbReference>
<accession>A0ABS9WDJ2</accession>
<keyword evidence="1" id="KW-0547">Nucleotide-binding</keyword>
<evidence type="ECO:0000256" key="3">
    <source>
        <dbReference type="ARBA" id="ARBA00023186"/>
    </source>
</evidence>
<dbReference type="InterPro" id="IPR003495">
    <property type="entry name" value="CobW/HypB/UreG_nucleotide-bd"/>
</dbReference>
<comment type="similarity">
    <text evidence="4">Belongs to the SIMIBI class G3E GTPase family. ZNG1 subfamily.</text>
</comment>
<dbReference type="InterPro" id="IPR027417">
    <property type="entry name" value="P-loop_NTPase"/>
</dbReference>
<evidence type="ECO:0000313" key="9">
    <source>
        <dbReference type="Proteomes" id="UP001201985"/>
    </source>
</evidence>
<dbReference type="InterPro" id="IPR036627">
    <property type="entry name" value="CobW-likC_sf"/>
</dbReference>
<dbReference type="NCBIfam" id="TIGR02475">
    <property type="entry name" value="CobW"/>
    <property type="match status" value="1"/>
</dbReference>
<dbReference type="InterPro" id="IPR051316">
    <property type="entry name" value="Zinc-reg_GTPase_activator"/>
</dbReference>
<reference evidence="8 9" key="1">
    <citation type="submission" date="2022-03" db="EMBL/GenBank/DDBJ databases">
        <title>Complete genome analysis of Roseomonas KG 17.1 : a prolific producer of plant growth promoters.</title>
        <authorList>
            <person name="Saadouli I."/>
            <person name="Najjari A."/>
            <person name="Mosbah A."/>
            <person name="Ouzari H.I."/>
        </authorList>
    </citation>
    <scope>NUCLEOTIDE SEQUENCE [LARGE SCALE GENOMIC DNA]</scope>
    <source>
        <strain evidence="8 9">KG17-1</strain>
    </source>
</reference>
<name>A0ABS9WDJ2_9PROT</name>
<organism evidence="8 9">
    <name type="scientific">Teichococcus vastitatis</name>
    <dbReference type="NCBI Taxonomy" id="2307076"/>
    <lineage>
        <taxon>Bacteria</taxon>
        <taxon>Pseudomonadati</taxon>
        <taxon>Pseudomonadota</taxon>
        <taxon>Alphaproteobacteria</taxon>
        <taxon>Acetobacterales</taxon>
        <taxon>Roseomonadaceae</taxon>
        <taxon>Roseomonas</taxon>
    </lineage>
</organism>
<protein>
    <submittedName>
        <fullName evidence="8">Cobalamin biosynthesis protein CobW</fullName>
    </submittedName>
</protein>
<dbReference type="Proteomes" id="UP001201985">
    <property type="component" value="Unassembled WGS sequence"/>
</dbReference>
<comment type="function">
    <text evidence="5">Zinc chaperone that directly transfers zinc cofactor to target proteins, thereby activating them. Zinc is transferred from the CXCC motif in the GTPase domain to the zinc binding site in target proteins in a process requiring GTP hydrolysis.</text>
</comment>
<dbReference type="SUPFAM" id="SSF90002">
    <property type="entry name" value="Hypothetical protein YjiA, C-terminal domain"/>
    <property type="match status" value="1"/>
</dbReference>
<evidence type="ECO:0000256" key="6">
    <source>
        <dbReference type="ARBA" id="ARBA00049117"/>
    </source>
</evidence>
<evidence type="ECO:0000256" key="2">
    <source>
        <dbReference type="ARBA" id="ARBA00022801"/>
    </source>
</evidence>
<evidence type="ECO:0000259" key="7">
    <source>
        <dbReference type="SMART" id="SM00833"/>
    </source>
</evidence>